<dbReference type="SUPFAM" id="SSF58104">
    <property type="entry name" value="Methyl-accepting chemotaxis protein (MCP) signaling domain"/>
    <property type="match status" value="1"/>
</dbReference>
<dbReference type="SMART" id="SM00091">
    <property type="entry name" value="PAS"/>
    <property type="match status" value="4"/>
</dbReference>
<dbReference type="SMART" id="SM00086">
    <property type="entry name" value="PAC"/>
    <property type="match status" value="4"/>
</dbReference>
<reference evidence="5 6" key="1">
    <citation type="submission" date="2008-03" db="EMBL/GenBank/DDBJ databases">
        <title>Complete sequence of Leptothrix cholodnii SP-6.</title>
        <authorList>
            <consortium name="US DOE Joint Genome Institute"/>
            <person name="Copeland A."/>
            <person name="Lucas S."/>
            <person name="Lapidus A."/>
            <person name="Glavina del Rio T."/>
            <person name="Dalin E."/>
            <person name="Tice H."/>
            <person name="Bruce D."/>
            <person name="Goodwin L."/>
            <person name="Pitluck S."/>
            <person name="Chertkov O."/>
            <person name="Brettin T."/>
            <person name="Detter J.C."/>
            <person name="Han C."/>
            <person name="Kuske C.R."/>
            <person name="Schmutz J."/>
            <person name="Larimer F."/>
            <person name="Land M."/>
            <person name="Hauser L."/>
            <person name="Kyrpides N."/>
            <person name="Lykidis A."/>
            <person name="Emerson D."/>
            <person name="Richardson P."/>
        </authorList>
    </citation>
    <scope>NUCLEOTIDE SEQUENCE [LARGE SCALE GENOMIC DNA]</scope>
    <source>
        <strain evidence="6">ATCC 51168 / LMG 8142 / SP-6</strain>
    </source>
</reference>
<dbReference type="PANTHER" id="PTHR24422:SF10">
    <property type="entry name" value="CHEMOTAXIS PROTEIN METHYLTRANSFERASE 2"/>
    <property type="match status" value="1"/>
</dbReference>
<dbReference type="InterPro" id="IPR001610">
    <property type="entry name" value="PAC"/>
</dbReference>
<evidence type="ECO:0000259" key="3">
    <source>
        <dbReference type="PROSITE" id="PS50112"/>
    </source>
</evidence>
<dbReference type="RefSeq" id="WP_012346797.1">
    <property type="nucleotide sequence ID" value="NC_010524.1"/>
</dbReference>
<evidence type="ECO:0000313" key="6">
    <source>
        <dbReference type="Proteomes" id="UP000001693"/>
    </source>
</evidence>
<dbReference type="Gene3D" id="3.30.450.20">
    <property type="entry name" value="PAS domain"/>
    <property type="match status" value="4"/>
</dbReference>
<dbReference type="CDD" id="cd00130">
    <property type="entry name" value="PAS"/>
    <property type="match status" value="3"/>
</dbReference>
<proteinExistence type="predicted"/>
<dbReference type="AlphaFoldDB" id="B1XZ17"/>
<dbReference type="InterPro" id="IPR004090">
    <property type="entry name" value="Chemotax_Me-accpt_rcpt"/>
</dbReference>
<dbReference type="KEGG" id="lch:Lcho_1769"/>
<evidence type="ECO:0000256" key="1">
    <source>
        <dbReference type="PROSITE-ProRule" id="PRU00284"/>
    </source>
</evidence>
<dbReference type="SMART" id="SM00283">
    <property type="entry name" value="MA"/>
    <property type="match status" value="1"/>
</dbReference>
<dbReference type="PROSITE" id="PS50113">
    <property type="entry name" value="PAC"/>
    <property type="match status" value="3"/>
</dbReference>
<protein>
    <submittedName>
        <fullName evidence="5">Methyl-accepting chemotaxis sensory transducer with Pas/Pac sensor</fullName>
    </submittedName>
</protein>
<dbReference type="InterPro" id="IPR004089">
    <property type="entry name" value="MCPsignal_dom"/>
</dbReference>
<dbReference type="GO" id="GO:0007165">
    <property type="term" value="P:signal transduction"/>
    <property type="evidence" value="ECO:0007669"/>
    <property type="project" value="UniProtKB-KW"/>
</dbReference>
<feature type="domain" description="Methyl-accepting transducer" evidence="2">
    <location>
        <begin position="504"/>
        <end position="692"/>
    </location>
</feature>
<keyword evidence="1" id="KW-0807">Transducer</keyword>
<dbReference type="PANTHER" id="PTHR24422">
    <property type="entry name" value="CHEMOTAXIS PROTEIN METHYLTRANSFERASE"/>
    <property type="match status" value="1"/>
</dbReference>
<evidence type="ECO:0000259" key="2">
    <source>
        <dbReference type="PROSITE" id="PS50111"/>
    </source>
</evidence>
<feature type="domain" description="PAC" evidence="4">
    <location>
        <begin position="451"/>
        <end position="505"/>
    </location>
</feature>
<dbReference type="NCBIfam" id="TIGR00229">
    <property type="entry name" value="sensory_box"/>
    <property type="match status" value="3"/>
</dbReference>
<feature type="domain" description="PAC" evidence="4">
    <location>
        <begin position="209"/>
        <end position="261"/>
    </location>
</feature>
<evidence type="ECO:0000313" key="5">
    <source>
        <dbReference type="EMBL" id="ACB34036.1"/>
    </source>
</evidence>
<dbReference type="PROSITE" id="PS50112">
    <property type="entry name" value="PAS"/>
    <property type="match status" value="3"/>
</dbReference>
<dbReference type="InterPro" id="IPR000700">
    <property type="entry name" value="PAS-assoc_C"/>
</dbReference>
<dbReference type="Pfam" id="PF08448">
    <property type="entry name" value="PAS_4"/>
    <property type="match status" value="2"/>
</dbReference>
<dbReference type="InterPro" id="IPR013655">
    <property type="entry name" value="PAS_fold_3"/>
</dbReference>
<feature type="domain" description="PAS" evidence="3">
    <location>
        <begin position="394"/>
        <end position="442"/>
    </location>
</feature>
<dbReference type="PROSITE" id="PS50111">
    <property type="entry name" value="CHEMOTAXIS_TRANSDUC_2"/>
    <property type="match status" value="1"/>
</dbReference>
<dbReference type="InterPro" id="IPR035965">
    <property type="entry name" value="PAS-like_dom_sf"/>
</dbReference>
<dbReference type="InterPro" id="IPR000014">
    <property type="entry name" value="PAS"/>
</dbReference>
<gene>
    <name evidence="5" type="ordered locus">Lcho_1769</name>
</gene>
<feature type="domain" description="PAS" evidence="3">
    <location>
        <begin position="272"/>
        <end position="302"/>
    </location>
</feature>
<dbReference type="CDD" id="cd11386">
    <property type="entry name" value="MCP_signal"/>
    <property type="match status" value="1"/>
</dbReference>
<dbReference type="GO" id="GO:0004888">
    <property type="term" value="F:transmembrane signaling receptor activity"/>
    <property type="evidence" value="ECO:0007669"/>
    <property type="project" value="InterPro"/>
</dbReference>
<dbReference type="Gene3D" id="1.10.287.950">
    <property type="entry name" value="Methyl-accepting chemotaxis protein"/>
    <property type="match status" value="1"/>
</dbReference>
<sequence>MTSISSNHPTDCDTALCRVAFNLLQEAQMLIRIDIDSRRISTVNELVTRCSGRSRDVLVGEPIEALLQIGPQDIEQIAATVAGGTSCVRQLTLFAHDGSLRLLEARFAAFTDAAGKIEGLLIAARDRTKSGCELAELQHKYAAIDRAQAVIEFDLQGHVTHANENFLTLTGYTLDEIRGQHHRLFVDEVEARSPAYRAFWQTLGRGEFEGGEYKRIAKGRREVWLRATYNPIFDLNGKPVKVVTHALDVTESKLRNAEFEGKVRAVDRSQAVIEFDLKGHVLAANENFLAWMGYRAEEVVGKHHRMFCDTDFAQTDAYATFWEKLRHGDFQGGEYKRLGKDGREIWIQATYNPIMDLDGRVMKIVKFATDVTQAKLRNADFEGKVNAISRVQAVIEFDLEGHVLAANENFLRTMGFSRREVLGQHHSMFCDHDDIVSPDYRDFWLRLSKGEFISQRFNRVGKYGRRVSLQASYNPIFGLDGQPAKVVKYAYDITEQVALEQRVARKTHEMSESIVGLAAAIKDISLSTQSAAELAQETRHTAQTGFDALNKSIESIALIQKSSGEITAIVKVIGDIASQTNLLAFNAAIEAARAGEHGVGFSVVAGEVRKLAERAGDAAREINKLIDESSSRVNQGSTVSQQAREAFEHIVTSVGKTSASISRIAESTLTQQNVSQAVRTLIGELTHEPART</sequence>
<dbReference type="Pfam" id="PF08447">
    <property type="entry name" value="PAS_3"/>
    <property type="match status" value="2"/>
</dbReference>
<accession>B1XZ17</accession>
<dbReference type="PRINTS" id="PR00260">
    <property type="entry name" value="CHEMTRNSDUCR"/>
</dbReference>
<dbReference type="InterPro" id="IPR050903">
    <property type="entry name" value="Bact_Chemotaxis_MeTrfase"/>
</dbReference>
<feature type="domain" description="PAS" evidence="3">
    <location>
        <begin position="150"/>
        <end position="180"/>
    </location>
</feature>
<dbReference type="GO" id="GO:0006935">
    <property type="term" value="P:chemotaxis"/>
    <property type="evidence" value="ECO:0007669"/>
    <property type="project" value="InterPro"/>
</dbReference>
<feature type="domain" description="PAC" evidence="4">
    <location>
        <begin position="331"/>
        <end position="383"/>
    </location>
</feature>
<dbReference type="SUPFAM" id="SSF55785">
    <property type="entry name" value="PYP-like sensor domain (PAS domain)"/>
    <property type="match status" value="4"/>
</dbReference>
<dbReference type="STRING" id="395495.Lcho_1769"/>
<dbReference type="GO" id="GO:0016020">
    <property type="term" value="C:membrane"/>
    <property type="evidence" value="ECO:0007669"/>
    <property type="project" value="InterPro"/>
</dbReference>
<keyword evidence="6" id="KW-1185">Reference proteome</keyword>
<name>B1XZ17_LEPCP</name>
<dbReference type="HOGENOM" id="CLU_000445_107_26_4"/>
<evidence type="ECO:0000259" key="4">
    <source>
        <dbReference type="PROSITE" id="PS50113"/>
    </source>
</evidence>
<dbReference type="eggNOG" id="COG0840">
    <property type="taxonomic scope" value="Bacteria"/>
</dbReference>
<organism evidence="5 6">
    <name type="scientific">Leptothrix cholodnii (strain ATCC 51168 / LMG 8142 / SP-6)</name>
    <name type="common">Leptothrix discophora (strain SP-6)</name>
    <dbReference type="NCBI Taxonomy" id="395495"/>
    <lineage>
        <taxon>Bacteria</taxon>
        <taxon>Pseudomonadati</taxon>
        <taxon>Pseudomonadota</taxon>
        <taxon>Betaproteobacteria</taxon>
        <taxon>Burkholderiales</taxon>
        <taxon>Sphaerotilaceae</taxon>
        <taxon>Leptothrix</taxon>
    </lineage>
</organism>
<dbReference type="InterPro" id="IPR013656">
    <property type="entry name" value="PAS_4"/>
</dbReference>
<dbReference type="EMBL" id="CP001013">
    <property type="protein sequence ID" value="ACB34036.1"/>
    <property type="molecule type" value="Genomic_DNA"/>
</dbReference>
<dbReference type="Pfam" id="PF00015">
    <property type="entry name" value="MCPsignal"/>
    <property type="match status" value="1"/>
</dbReference>
<dbReference type="Proteomes" id="UP000001693">
    <property type="component" value="Chromosome"/>
</dbReference>
<dbReference type="eggNOG" id="COG2202">
    <property type="taxonomic scope" value="Bacteria"/>
</dbReference>